<dbReference type="Proteomes" id="UP001312865">
    <property type="component" value="Unassembled WGS sequence"/>
</dbReference>
<protein>
    <recommendedName>
        <fullName evidence="4">Cytochrome c oxidase subunit 4</fullName>
    </recommendedName>
</protein>
<gene>
    <name evidence="2" type="ORF">WAK64_15785</name>
</gene>
<keyword evidence="1" id="KW-0472">Membrane</keyword>
<evidence type="ECO:0000313" key="2">
    <source>
        <dbReference type="EMBL" id="MEI5908508.1"/>
    </source>
</evidence>
<name>A0ABU8HGK4_9BACI</name>
<evidence type="ECO:0000256" key="1">
    <source>
        <dbReference type="SAM" id="Phobius"/>
    </source>
</evidence>
<feature type="transmembrane region" description="Helical" evidence="1">
    <location>
        <begin position="36"/>
        <end position="58"/>
    </location>
</feature>
<keyword evidence="3" id="KW-1185">Reference proteome</keyword>
<keyword evidence="1" id="KW-1133">Transmembrane helix</keyword>
<keyword evidence="1" id="KW-0812">Transmembrane</keyword>
<reference evidence="2 3" key="1">
    <citation type="journal article" date="2018" name="J. Microbiol.">
        <title>Bacillus spongiae sp. nov., isolated from sponge of Jeju Island.</title>
        <authorList>
            <person name="Lee G.E."/>
            <person name="Im W.T."/>
            <person name="Park J.S."/>
        </authorList>
    </citation>
    <scope>NUCLEOTIDE SEQUENCE [LARGE SCALE GENOMIC DNA]</scope>
    <source>
        <strain evidence="2 3">135PIL107-10</strain>
    </source>
</reference>
<feature type="transmembrane region" description="Helical" evidence="1">
    <location>
        <begin position="73"/>
        <end position="97"/>
    </location>
</feature>
<dbReference type="RefSeq" id="WP_336587956.1">
    <property type="nucleotide sequence ID" value="NZ_JBBAXC010000013.1"/>
</dbReference>
<sequence length="105" mass="12000">MYGLLNLGSLVLGLIAWTLPISLLTREKKYENRHWVTLSFISISACSISLCLQIFYIYHKVTVEDWGALMDTMYAVAFASAFLLIVTIILNVMTFYVTQDKKVKQ</sequence>
<organism evidence="2 3">
    <name type="scientific">Bacillus spongiae</name>
    <dbReference type="NCBI Taxonomy" id="2683610"/>
    <lineage>
        <taxon>Bacteria</taxon>
        <taxon>Bacillati</taxon>
        <taxon>Bacillota</taxon>
        <taxon>Bacilli</taxon>
        <taxon>Bacillales</taxon>
        <taxon>Bacillaceae</taxon>
        <taxon>Bacillus</taxon>
    </lineage>
</organism>
<evidence type="ECO:0008006" key="4">
    <source>
        <dbReference type="Google" id="ProtNLM"/>
    </source>
</evidence>
<comment type="caution">
    <text evidence="2">The sequence shown here is derived from an EMBL/GenBank/DDBJ whole genome shotgun (WGS) entry which is preliminary data.</text>
</comment>
<proteinExistence type="predicted"/>
<evidence type="ECO:0000313" key="3">
    <source>
        <dbReference type="Proteomes" id="UP001312865"/>
    </source>
</evidence>
<feature type="transmembrane region" description="Helical" evidence="1">
    <location>
        <begin position="6"/>
        <end position="24"/>
    </location>
</feature>
<accession>A0ABU8HGK4</accession>
<dbReference type="EMBL" id="JBBAXC010000013">
    <property type="protein sequence ID" value="MEI5908508.1"/>
    <property type="molecule type" value="Genomic_DNA"/>
</dbReference>